<dbReference type="Proteomes" id="UP000694523">
    <property type="component" value="Unplaced"/>
</dbReference>
<dbReference type="CDD" id="cd00098">
    <property type="entry name" value="IgC1"/>
    <property type="match status" value="1"/>
</dbReference>
<accession>A0A8C6WLM4</accession>
<name>A0A8C6WLM4_9GOBI</name>
<keyword evidence="3" id="KW-1185">Reference proteome</keyword>
<evidence type="ECO:0000259" key="1">
    <source>
        <dbReference type="PROSITE" id="PS50835"/>
    </source>
</evidence>
<sequence>MSFFLNRGPHIVNTEWRATDRWSVQFKPCQLYLAMKCFEIQTGHPWSENQTTVVLSSLNNVLCFYVTAAVTPTQPSATLLRVDNDLVCLVTGFSPAHINISWFLDNATELIDYNTSEAFRGPDGKYSVQSRLQLAPMDQLPGAVHTCRVTHATATVDVHISQKGE</sequence>
<dbReference type="InterPro" id="IPR050160">
    <property type="entry name" value="MHC/Immunoglobulin"/>
</dbReference>
<reference evidence="2" key="1">
    <citation type="submission" date="2025-08" db="UniProtKB">
        <authorList>
            <consortium name="Ensembl"/>
        </authorList>
    </citation>
    <scope>IDENTIFICATION</scope>
</reference>
<proteinExistence type="predicted"/>
<dbReference type="Ensembl" id="ENSNMLT00000018367.1">
    <property type="protein sequence ID" value="ENSNMLP00000016346.1"/>
    <property type="gene ID" value="ENSNMLG00000010828.1"/>
</dbReference>
<dbReference type="InterPro" id="IPR003597">
    <property type="entry name" value="Ig_C1-set"/>
</dbReference>
<evidence type="ECO:0000313" key="2">
    <source>
        <dbReference type="Ensembl" id="ENSNMLP00000016346.1"/>
    </source>
</evidence>
<dbReference type="Pfam" id="PF07654">
    <property type="entry name" value="C1-set"/>
    <property type="match status" value="1"/>
</dbReference>
<dbReference type="SMART" id="SM00407">
    <property type="entry name" value="IGc1"/>
    <property type="match status" value="1"/>
</dbReference>
<protein>
    <recommendedName>
        <fullName evidence="1">Ig-like domain-containing protein</fullName>
    </recommendedName>
</protein>
<dbReference type="PANTHER" id="PTHR19944">
    <property type="entry name" value="MHC CLASS II-RELATED"/>
    <property type="match status" value="1"/>
</dbReference>
<feature type="domain" description="Ig-like" evidence="1">
    <location>
        <begin position="86"/>
        <end position="161"/>
    </location>
</feature>
<dbReference type="SUPFAM" id="SSF48726">
    <property type="entry name" value="Immunoglobulin"/>
    <property type="match status" value="1"/>
</dbReference>
<dbReference type="AlphaFoldDB" id="A0A8C6WLM4"/>
<dbReference type="InterPro" id="IPR007110">
    <property type="entry name" value="Ig-like_dom"/>
</dbReference>
<organism evidence="2 3">
    <name type="scientific">Neogobius melanostomus</name>
    <name type="common">round goby</name>
    <dbReference type="NCBI Taxonomy" id="47308"/>
    <lineage>
        <taxon>Eukaryota</taxon>
        <taxon>Metazoa</taxon>
        <taxon>Chordata</taxon>
        <taxon>Craniata</taxon>
        <taxon>Vertebrata</taxon>
        <taxon>Euteleostomi</taxon>
        <taxon>Actinopterygii</taxon>
        <taxon>Neopterygii</taxon>
        <taxon>Teleostei</taxon>
        <taxon>Neoteleostei</taxon>
        <taxon>Acanthomorphata</taxon>
        <taxon>Gobiaria</taxon>
        <taxon>Gobiiformes</taxon>
        <taxon>Gobioidei</taxon>
        <taxon>Gobiidae</taxon>
        <taxon>Benthophilinae</taxon>
        <taxon>Neogobiini</taxon>
        <taxon>Neogobius</taxon>
    </lineage>
</organism>
<dbReference type="InterPro" id="IPR036179">
    <property type="entry name" value="Ig-like_dom_sf"/>
</dbReference>
<reference evidence="2" key="2">
    <citation type="submission" date="2025-09" db="UniProtKB">
        <authorList>
            <consortium name="Ensembl"/>
        </authorList>
    </citation>
    <scope>IDENTIFICATION</scope>
</reference>
<evidence type="ECO:0000313" key="3">
    <source>
        <dbReference type="Proteomes" id="UP000694523"/>
    </source>
</evidence>
<dbReference type="InterPro" id="IPR013783">
    <property type="entry name" value="Ig-like_fold"/>
</dbReference>
<dbReference type="Gene3D" id="2.60.40.10">
    <property type="entry name" value="Immunoglobulins"/>
    <property type="match status" value="1"/>
</dbReference>
<dbReference type="PROSITE" id="PS50835">
    <property type="entry name" value="IG_LIKE"/>
    <property type="match status" value="1"/>
</dbReference>